<evidence type="ECO:0000313" key="3">
    <source>
        <dbReference type="Proteomes" id="UP000664795"/>
    </source>
</evidence>
<organism evidence="2 3">
    <name type="scientific">Fibrella aquatilis</name>
    <dbReference type="NCBI Taxonomy" id="2817059"/>
    <lineage>
        <taxon>Bacteria</taxon>
        <taxon>Pseudomonadati</taxon>
        <taxon>Bacteroidota</taxon>
        <taxon>Cytophagia</taxon>
        <taxon>Cytophagales</taxon>
        <taxon>Spirosomataceae</taxon>
        <taxon>Fibrella</taxon>
    </lineage>
</organism>
<sequence>MSDYISDSLRRKVIDRANWQCEYCKLPDTASFFTFHIDHVVSLKHSGETTLNNLAYACPICNIAKGPDVATFLDDIRTAIRFYNPRIDSWQDHFSVDKTGLLNDKTDIGRATIKILGLNHPDAIIERMEMIRLGLL</sequence>
<accession>A0A939G3R3</accession>
<dbReference type="Pfam" id="PF01844">
    <property type="entry name" value="HNH"/>
    <property type="match status" value="1"/>
</dbReference>
<gene>
    <name evidence="2" type="ORF">J2I48_06615</name>
</gene>
<dbReference type="AlphaFoldDB" id="A0A939G3R3"/>
<dbReference type="GO" id="GO:0008270">
    <property type="term" value="F:zinc ion binding"/>
    <property type="evidence" value="ECO:0007669"/>
    <property type="project" value="InterPro"/>
</dbReference>
<dbReference type="EMBL" id="JAFMYU010000004">
    <property type="protein sequence ID" value="MBO0930658.1"/>
    <property type="molecule type" value="Genomic_DNA"/>
</dbReference>
<dbReference type="InterPro" id="IPR002711">
    <property type="entry name" value="HNH"/>
</dbReference>
<dbReference type="InterPro" id="IPR052892">
    <property type="entry name" value="NA-targeting_endonuclease"/>
</dbReference>
<keyword evidence="2" id="KW-0255">Endonuclease</keyword>
<dbReference type="PANTHER" id="PTHR33877:SF1">
    <property type="entry name" value="TYPE IV METHYL-DIRECTED RESTRICTION ENZYME ECOKMCRA"/>
    <property type="match status" value="1"/>
</dbReference>
<keyword evidence="2" id="KW-0540">Nuclease</keyword>
<proteinExistence type="predicted"/>
<dbReference type="InterPro" id="IPR003615">
    <property type="entry name" value="HNH_nuc"/>
</dbReference>
<keyword evidence="2" id="KW-0378">Hydrolase</keyword>
<evidence type="ECO:0000259" key="1">
    <source>
        <dbReference type="SMART" id="SM00507"/>
    </source>
</evidence>
<keyword evidence="3" id="KW-1185">Reference proteome</keyword>
<dbReference type="Proteomes" id="UP000664795">
    <property type="component" value="Unassembled WGS sequence"/>
</dbReference>
<dbReference type="GO" id="GO:0003676">
    <property type="term" value="F:nucleic acid binding"/>
    <property type="evidence" value="ECO:0007669"/>
    <property type="project" value="InterPro"/>
</dbReference>
<dbReference type="PANTHER" id="PTHR33877">
    <property type="entry name" value="SLL1193 PROTEIN"/>
    <property type="match status" value="1"/>
</dbReference>
<dbReference type="Gene3D" id="1.10.30.50">
    <property type="match status" value="1"/>
</dbReference>
<dbReference type="RefSeq" id="WP_207334623.1">
    <property type="nucleotide sequence ID" value="NZ_JAFMYU010000004.1"/>
</dbReference>
<protein>
    <submittedName>
        <fullName evidence="2">HNH endonuclease</fullName>
    </submittedName>
</protein>
<reference evidence="2 3" key="1">
    <citation type="submission" date="2021-03" db="EMBL/GenBank/DDBJ databases">
        <title>Fibrella sp. HMF5036 genome sequencing and assembly.</title>
        <authorList>
            <person name="Kang H."/>
            <person name="Kim H."/>
            <person name="Bae S."/>
            <person name="Joh K."/>
        </authorList>
    </citation>
    <scope>NUCLEOTIDE SEQUENCE [LARGE SCALE GENOMIC DNA]</scope>
    <source>
        <strain evidence="2 3">HMF5036</strain>
    </source>
</reference>
<dbReference type="GO" id="GO:0004519">
    <property type="term" value="F:endonuclease activity"/>
    <property type="evidence" value="ECO:0007669"/>
    <property type="project" value="UniProtKB-KW"/>
</dbReference>
<name>A0A939G3R3_9BACT</name>
<evidence type="ECO:0000313" key="2">
    <source>
        <dbReference type="EMBL" id="MBO0930658.1"/>
    </source>
</evidence>
<feature type="domain" description="HNH nuclease" evidence="1">
    <location>
        <begin position="8"/>
        <end position="63"/>
    </location>
</feature>
<dbReference type="SMART" id="SM00507">
    <property type="entry name" value="HNHc"/>
    <property type="match status" value="1"/>
</dbReference>
<comment type="caution">
    <text evidence="2">The sequence shown here is derived from an EMBL/GenBank/DDBJ whole genome shotgun (WGS) entry which is preliminary data.</text>
</comment>
<dbReference type="CDD" id="cd00085">
    <property type="entry name" value="HNHc"/>
    <property type="match status" value="1"/>
</dbReference>